<dbReference type="PROSITE" id="PS50097">
    <property type="entry name" value="BTB"/>
    <property type="match status" value="1"/>
</dbReference>
<dbReference type="GO" id="GO:0005634">
    <property type="term" value="C:nucleus"/>
    <property type="evidence" value="ECO:0007669"/>
    <property type="project" value="UniProtKB-SubCell"/>
</dbReference>
<dbReference type="InterPro" id="IPR047098">
    <property type="entry name" value="KEAP1_BACK"/>
</dbReference>
<dbReference type="FunFam" id="1.25.40.420:FF:000001">
    <property type="entry name" value="Kelch-like family member 12"/>
    <property type="match status" value="1"/>
</dbReference>
<dbReference type="AlphaFoldDB" id="A0AAX7U593"/>
<reference evidence="12" key="3">
    <citation type="submission" date="2025-08" db="UniProtKB">
        <authorList>
            <consortium name="Ensembl"/>
        </authorList>
    </citation>
    <scope>IDENTIFICATION</scope>
</reference>
<dbReference type="CDD" id="cd18248">
    <property type="entry name" value="BTB_POZ_KLHL19_KEAP1"/>
    <property type="match status" value="1"/>
</dbReference>
<evidence type="ECO:0000313" key="13">
    <source>
        <dbReference type="Proteomes" id="UP000265100"/>
    </source>
</evidence>
<keyword evidence="5" id="KW-0880">Kelch repeat</keyword>
<keyword evidence="7" id="KW-0677">Repeat</keyword>
<dbReference type="CDD" id="cd18458">
    <property type="entry name" value="BACK_KLHL19_KEAP1"/>
    <property type="match status" value="1"/>
</dbReference>
<dbReference type="PIRSF" id="PIRSF037037">
    <property type="entry name" value="Kelch-like_protein_gigaxonin"/>
    <property type="match status" value="1"/>
</dbReference>
<keyword evidence="13" id="KW-1185">Reference proteome</keyword>
<evidence type="ECO:0000256" key="8">
    <source>
        <dbReference type="ARBA" id="ARBA00022786"/>
    </source>
</evidence>
<accession>A0AAX7U593</accession>
<reference evidence="13" key="2">
    <citation type="submission" date="2023-03" db="EMBL/GenBank/DDBJ databases">
        <authorList>
            <consortium name="Wellcome Sanger Institute Data Sharing"/>
        </authorList>
    </citation>
    <scope>NUCLEOTIDE SEQUENCE [LARGE SCALE GENOMIC DNA]</scope>
</reference>
<evidence type="ECO:0000256" key="9">
    <source>
        <dbReference type="ARBA" id="ARBA00023242"/>
    </source>
</evidence>
<dbReference type="Gene3D" id="1.25.40.420">
    <property type="match status" value="1"/>
</dbReference>
<dbReference type="Pfam" id="PF07707">
    <property type="entry name" value="BACK"/>
    <property type="match status" value="1"/>
</dbReference>
<dbReference type="InterPro" id="IPR011705">
    <property type="entry name" value="BACK"/>
</dbReference>
<sequence>MTECLTEYKALVTPSTRNGHRVFSYTLESHTSAAFAIMNELRLERQLCDVTLRVRYKDLEAVDFVAHKVVLASSSPVFRAMFTNGLKECGMELVPIEGIHPKVMDRLIEFAYTASISVGEKCVIHVMNGAVMYQIDSVVKACCDFLVQQLDPSNAIGIASFAEQIGCTELHQKAREYIYMNFSQVATQEEFFNLSHCQLVNLISRDELNVRCESEVFQACVAWVRYDRENRRPYVQALLQAVRCHSLTPNFLQTQLQSLDWDPQCKDYLAQIFQDLTLHKPTKVISCRTPKVPQLIYTAGGYFRQSLSYLEAYNPCTGTWLRLADLQVPRSGLAACVISGLFYAVGGRNNAPDGNMDSNALDCYNPMNNCWLPCAPMSVPRNRIGVGVIDGMVYAVGGSHGCIHHNSVERQKLYPKVGFVPKIEDLTQVAHSLGERGTCPASLNNHVTSESTYDFVLVLHRYDPEQDQWQLVAPMLTRRIGVGVCALGNQIFVMGGYDGSTFLDSVECYDPEQDTWSEVTHMTSGRSGVGVAVTMEPCQKDLLQCQACDGGRTSGKADPSANAREDLSRTRSTH</sequence>
<dbReference type="InterPro" id="IPR030563">
    <property type="entry name" value="KEAP1_BTB_POZ_dom"/>
</dbReference>
<evidence type="ECO:0000256" key="6">
    <source>
        <dbReference type="ARBA" id="ARBA00022490"/>
    </source>
</evidence>
<dbReference type="SMART" id="SM00612">
    <property type="entry name" value="Kelch"/>
    <property type="match status" value="4"/>
</dbReference>
<keyword evidence="9" id="KW-0539">Nucleus</keyword>
<comment type="subcellular location">
    <subcellularLocation>
        <location evidence="2">Cytoplasm</location>
    </subcellularLocation>
    <subcellularLocation>
        <location evidence="1">Nucleus</location>
    </subcellularLocation>
</comment>
<evidence type="ECO:0000256" key="5">
    <source>
        <dbReference type="ARBA" id="ARBA00022441"/>
    </source>
</evidence>
<dbReference type="SUPFAM" id="SSF117281">
    <property type="entry name" value="Kelch motif"/>
    <property type="match status" value="1"/>
</dbReference>
<protein>
    <recommendedName>
        <fullName evidence="11">BTB domain-containing protein</fullName>
    </recommendedName>
</protein>
<comment type="similarity">
    <text evidence="4">Belongs to the KEAP1 family.</text>
</comment>
<keyword evidence="6" id="KW-0963">Cytoplasm</keyword>
<dbReference type="Pfam" id="PF00651">
    <property type="entry name" value="BTB"/>
    <property type="match status" value="1"/>
</dbReference>
<dbReference type="Pfam" id="PF01344">
    <property type="entry name" value="Kelch_1"/>
    <property type="match status" value="4"/>
</dbReference>
<reference evidence="12" key="4">
    <citation type="submission" date="2025-09" db="UniProtKB">
        <authorList>
            <consortium name="Ensembl"/>
        </authorList>
    </citation>
    <scope>IDENTIFICATION</scope>
</reference>
<dbReference type="GeneTree" id="ENSGT00940000159543"/>
<dbReference type="SMART" id="SM00225">
    <property type="entry name" value="BTB"/>
    <property type="match status" value="1"/>
</dbReference>
<proteinExistence type="inferred from homology"/>
<evidence type="ECO:0000256" key="1">
    <source>
        <dbReference type="ARBA" id="ARBA00004123"/>
    </source>
</evidence>
<comment type="pathway">
    <text evidence="3">Protein modification; protein ubiquitination.</text>
</comment>
<dbReference type="InterPro" id="IPR015915">
    <property type="entry name" value="Kelch-typ_b-propeller"/>
</dbReference>
<dbReference type="FunFam" id="3.30.710.10:FF:000001">
    <property type="entry name" value="Kelch-like family member 20"/>
    <property type="match status" value="1"/>
</dbReference>
<organism evidence="12 13">
    <name type="scientific">Astatotilapia calliptera</name>
    <name type="common">Eastern happy</name>
    <name type="synonym">Chromis callipterus</name>
    <dbReference type="NCBI Taxonomy" id="8154"/>
    <lineage>
        <taxon>Eukaryota</taxon>
        <taxon>Metazoa</taxon>
        <taxon>Chordata</taxon>
        <taxon>Craniata</taxon>
        <taxon>Vertebrata</taxon>
        <taxon>Euteleostomi</taxon>
        <taxon>Actinopterygii</taxon>
        <taxon>Neopterygii</taxon>
        <taxon>Teleostei</taxon>
        <taxon>Neoteleostei</taxon>
        <taxon>Acanthomorphata</taxon>
        <taxon>Ovalentaria</taxon>
        <taxon>Cichlomorphae</taxon>
        <taxon>Cichliformes</taxon>
        <taxon>Cichlidae</taxon>
        <taxon>African cichlids</taxon>
        <taxon>Pseudocrenilabrinae</taxon>
        <taxon>Haplochromini</taxon>
        <taxon>Astatotilapia</taxon>
    </lineage>
</organism>
<evidence type="ECO:0000256" key="4">
    <source>
        <dbReference type="ARBA" id="ARBA00005288"/>
    </source>
</evidence>
<feature type="region of interest" description="Disordered" evidence="10">
    <location>
        <begin position="551"/>
        <end position="574"/>
    </location>
</feature>
<evidence type="ECO:0000256" key="3">
    <source>
        <dbReference type="ARBA" id="ARBA00004906"/>
    </source>
</evidence>
<reference evidence="12 13" key="1">
    <citation type="submission" date="2018-05" db="EMBL/GenBank/DDBJ databases">
        <authorList>
            <person name="Datahose"/>
        </authorList>
    </citation>
    <scope>NUCLEOTIDE SEQUENCE</scope>
</reference>
<dbReference type="PANTHER" id="PTHR45632:SF13">
    <property type="entry name" value="KELCH-LIKE PROTEIN 26"/>
    <property type="match status" value="1"/>
</dbReference>
<keyword evidence="8" id="KW-0833">Ubl conjugation pathway</keyword>
<dbReference type="InterPro" id="IPR006652">
    <property type="entry name" value="Kelch_1"/>
</dbReference>
<evidence type="ECO:0000256" key="2">
    <source>
        <dbReference type="ARBA" id="ARBA00004496"/>
    </source>
</evidence>
<evidence type="ECO:0000256" key="10">
    <source>
        <dbReference type="SAM" id="MobiDB-lite"/>
    </source>
</evidence>
<evidence type="ECO:0000256" key="7">
    <source>
        <dbReference type="ARBA" id="ARBA00022737"/>
    </source>
</evidence>
<dbReference type="SMART" id="SM00875">
    <property type="entry name" value="BACK"/>
    <property type="match status" value="1"/>
</dbReference>
<dbReference type="InterPro" id="IPR011333">
    <property type="entry name" value="SKP1/BTB/POZ_sf"/>
</dbReference>
<dbReference type="InterPro" id="IPR017096">
    <property type="entry name" value="BTB-kelch_protein"/>
</dbReference>
<name>A0AAX7U593_ASTCA</name>
<dbReference type="Gene3D" id="2.120.10.80">
    <property type="entry name" value="Kelch-type beta propeller"/>
    <property type="match status" value="2"/>
</dbReference>
<feature type="compositionally biased region" description="Basic and acidic residues" evidence="10">
    <location>
        <begin position="563"/>
        <end position="574"/>
    </location>
</feature>
<dbReference type="Gene3D" id="3.30.710.10">
    <property type="entry name" value="Potassium Channel Kv1.1, Chain A"/>
    <property type="match status" value="1"/>
</dbReference>
<evidence type="ECO:0000259" key="11">
    <source>
        <dbReference type="PROSITE" id="PS50097"/>
    </source>
</evidence>
<feature type="domain" description="BTB" evidence="11">
    <location>
        <begin position="48"/>
        <end position="120"/>
    </location>
</feature>
<evidence type="ECO:0000313" key="12">
    <source>
        <dbReference type="Ensembl" id="ENSACLP00000064459.1"/>
    </source>
</evidence>
<dbReference type="SUPFAM" id="SSF54695">
    <property type="entry name" value="POZ domain"/>
    <property type="match status" value="1"/>
</dbReference>
<dbReference type="GO" id="GO:0005737">
    <property type="term" value="C:cytoplasm"/>
    <property type="evidence" value="ECO:0007669"/>
    <property type="project" value="UniProtKB-SubCell"/>
</dbReference>
<dbReference type="Proteomes" id="UP000265100">
    <property type="component" value="Chromosome 6"/>
</dbReference>
<dbReference type="InterPro" id="IPR000210">
    <property type="entry name" value="BTB/POZ_dom"/>
</dbReference>
<dbReference type="PANTHER" id="PTHR45632">
    <property type="entry name" value="LD33804P"/>
    <property type="match status" value="1"/>
</dbReference>
<dbReference type="Ensembl" id="ENSACLT00000047368.1">
    <property type="protein sequence ID" value="ENSACLP00000064459.1"/>
    <property type="gene ID" value="ENSACLG00000007822.2"/>
</dbReference>